<keyword evidence="6" id="KW-0418">Kinase</keyword>
<organism evidence="13 14">
    <name type="scientific">Bizionia sediminis</name>
    <dbReference type="NCBI Taxonomy" id="1737064"/>
    <lineage>
        <taxon>Bacteria</taxon>
        <taxon>Pseudomonadati</taxon>
        <taxon>Bacteroidota</taxon>
        <taxon>Flavobacteriia</taxon>
        <taxon>Flavobacteriales</taxon>
        <taxon>Flavobacteriaceae</taxon>
        <taxon>Bizionia</taxon>
    </lineage>
</organism>
<keyword evidence="8" id="KW-0902">Two-component regulatory system</keyword>
<proteinExistence type="predicted"/>
<keyword evidence="9" id="KW-0175">Coiled coil</keyword>
<evidence type="ECO:0000256" key="8">
    <source>
        <dbReference type="ARBA" id="ARBA00023012"/>
    </source>
</evidence>
<evidence type="ECO:0000256" key="7">
    <source>
        <dbReference type="ARBA" id="ARBA00022840"/>
    </source>
</evidence>
<keyword evidence="4" id="KW-0808">Transferase</keyword>
<dbReference type="PROSITE" id="PS50109">
    <property type="entry name" value="HIS_KIN"/>
    <property type="match status" value="1"/>
</dbReference>
<protein>
    <recommendedName>
        <fullName evidence="2">histidine kinase</fullName>
        <ecNumber evidence="2">2.7.13.3</ecNumber>
    </recommendedName>
</protein>
<dbReference type="PANTHER" id="PTHR24421:SF10">
    <property type="entry name" value="NITRATE_NITRITE SENSOR PROTEIN NARQ"/>
    <property type="match status" value="1"/>
</dbReference>
<evidence type="ECO:0000256" key="10">
    <source>
        <dbReference type="SAM" id="Phobius"/>
    </source>
</evidence>
<keyword evidence="5" id="KW-0547">Nucleotide-binding</keyword>
<evidence type="ECO:0000313" key="14">
    <source>
        <dbReference type="Proteomes" id="UP001597472"/>
    </source>
</evidence>
<dbReference type="InterPro" id="IPR003594">
    <property type="entry name" value="HATPase_dom"/>
</dbReference>
<dbReference type="EMBL" id="JBHULS010000004">
    <property type="protein sequence ID" value="MFD2552207.1"/>
    <property type="molecule type" value="Genomic_DNA"/>
</dbReference>
<dbReference type="PANTHER" id="PTHR24421">
    <property type="entry name" value="NITRATE/NITRITE SENSOR PROTEIN NARX-RELATED"/>
    <property type="match status" value="1"/>
</dbReference>
<feature type="chain" id="PRO_5046008675" description="histidine kinase" evidence="11">
    <location>
        <begin position="19"/>
        <end position="670"/>
    </location>
</feature>
<keyword evidence="3" id="KW-0597">Phosphoprotein</keyword>
<keyword evidence="11" id="KW-0732">Signal</keyword>
<evidence type="ECO:0000256" key="11">
    <source>
        <dbReference type="SAM" id="SignalP"/>
    </source>
</evidence>
<dbReference type="RefSeq" id="WP_376894102.1">
    <property type="nucleotide sequence ID" value="NZ_JBHULS010000004.1"/>
</dbReference>
<comment type="catalytic activity">
    <reaction evidence="1">
        <text>ATP + protein L-histidine = ADP + protein N-phospho-L-histidine.</text>
        <dbReference type="EC" id="2.7.13.3"/>
    </reaction>
</comment>
<accession>A0ABW5KX66</accession>
<gene>
    <name evidence="13" type="ORF">ACFSQP_10305</name>
</gene>
<keyword evidence="7 13" id="KW-0067">ATP-binding</keyword>
<name>A0ABW5KX66_9FLAO</name>
<dbReference type="CDD" id="cd16917">
    <property type="entry name" value="HATPase_UhpB-NarQ-NarX-like"/>
    <property type="match status" value="1"/>
</dbReference>
<dbReference type="SMART" id="SM00387">
    <property type="entry name" value="HATPase_c"/>
    <property type="match status" value="1"/>
</dbReference>
<evidence type="ECO:0000256" key="4">
    <source>
        <dbReference type="ARBA" id="ARBA00022679"/>
    </source>
</evidence>
<evidence type="ECO:0000256" key="6">
    <source>
        <dbReference type="ARBA" id="ARBA00022777"/>
    </source>
</evidence>
<evidence type="ECO:0000256" key="9">
    <source>
        <dbReference type="SAM" id="Coils"/>
    </source>
</evidence>
<feature type="signal peptide" evidence="11">
    <location>
        <begin position="1"/>
        <end position="18"/>
    </location>
</feature>
<feature type="coiled-coil region" evidence="9">
    <location>
        <begin position="221"/>
        <end position="275"/>
    </location>
</feature>
<dbReference type="EC" id="2.7.13.3" evidence="2"/>
<keyword evidence="14" id="KW-1185">Reference proteome</keyword>
<dbReference type="GO" id="GO:0005524">
    <property type="term" value="F:ATP binding"/>
    <property type="evidence" value="ECO:0007669"/>
    <property type="project" value="UniProtKB-KW"/>
</dbReference>
<dbReference type="Pfam" id="PF02518">
    <property type="entry name" value="HATPase_c"/>
    <property type="match status" value="1"/>
</dbReference>
<evidence type="ECO:0000256" key="1">
    <source>
        <dbReference type="ARBA" id="ARBA00000085"/>
    </source>
</evidence>
<dbReference type="SUPFAM" id="SSF48452">
    <property type="entry name" value="TPR-like"/>
    <property type="match status" value="1"/>
</dbReference>
<evidence type="ECO:0000256" key="5">
    <source>
        <dbReference type="ARBA" id="ARBA00022741"/>
    </source>
</evidence>
<keyword evidence="10" id="KW-1133">Transmembrane helix</keyword>
<evidence type="ECO:0000313" key="13">
    <source>
        <dbReference type="EMBL" id="MFD2552207.1"/>
    </source>
</evidence>
<dbReference type="InterPro" id="IPR050482">
    <property type="entry name" value="Sensor_HK_TwoCompSys"/>
</dbReference>
<evidence type="ECO:0000259" key="12">
    <source>
        <dbReference type="PROSITE" id="PS50109"/>
    </source>
</evidence>
<keyword evidence="10" id="KW-0812">Transmembrane</keyword>
<reference evidence="14" key="1">
    <citation type="journal article" date="2019" name="Int. J. Syst. Evol. Microbiol.">
        <title>The Global Catalogue of Microorganisms (GCM) 10K type strain sequencing project: providing services to taxonomists for standard genome sequencing and annotation.</title>
        <authorList>
            <consortium name="The Broad Institute Genomics Platform"/>
            <consortium name="The Broad Institute Genome Sequencing Center for Infectious Disease"/>
            <person name="Wu L."/>
            <person name="Ma J."/>
        </authorList>
    </citation>
    <scope>NUCLEOTIDE SEQUENCE [LARGE SCALE GENOMIC DNA]</scope>
    <source>
        <strain evidence="14">KCTC 42587</strain>
    </source>
</reference>
<dbReference type="Gene3D" id="3.30.565.10">
    <property type="entry name" value="Histidine kinase-like ATPase, C-terminal domain"/>
    <property type="match status" value="1"/>
</dbReference>
<dbReference type="InterPro" id="IPR005467">
    <property type="entry name" value="His_kinase_dom"/>
</dbReference>
<feature type="domain" description="Histidine kinase" evidence="12">
    <location>
        <begin position="582"/>
        <end position="670"/>
    </location>
</feature>
<evidence type="ECO:0000256" key="2">
    <source>
        <dbReference type="ARBA" id="ARBA00012438"/>
    </source>
</evidence>
<dbReference type="Proteomes" id="UP001597472">
    <property type="component" value="Unassembled WGS sequence"/>
</dbReference>
<feature type="transmembrane region" description="Helical" evidence="10">
    <location>
        <begin position="440"/>
        <end position="458"/>
    </location>
</feature>
<dbReference type="SUPFAM" id="SSF55874">
    <property type="entry name" value="ATPase domain of HSP90 chaperone/DNA topoisomerase II/histidine kinase"/>
    <property type="match status" value="1"/>
</dbReference>
<dbReference type="Pfam" id="PF07730">
    <property type="entry name" value="HisKA_3"/>
    <property type="match status" value="1"/>
</dbReference>
<keyword evidence="10" id="KW-0472">Membrane</keyword>
<dbReference type="InterPro" id="IPR036890">
    <property type="entry name" value="HATPase_C_sf"/>
</dbReference>
<evidence type="ECO:0000256" key="3">
    <source>
        <dbReference type="ARBA" id="ARBA00022553"/>
    </source>
</evidence>
<dbReference type="Gene3D" id="1.25.40.10">
    <property type="entry name" value="Tetratricopeptide repeat domain"/>
    <property type="match status" value="1"/>
</dbReference>
<dbReference type="Gene3D" id="1.20.5.1930">
    <property type="match status" value="1"/>
</dbReference>
<dbReference type="InterPro" id="IPR011990">
    <property type="entry name" value="TPR-like_helical_dom_sf"/>
</dbReference>
<dbReference type="InterPro" id="IPR011712">
    <property type="entry name" value="Sig_transdc_His_kin_sub3_dim/P"/>
</dbReference>
<sequence length="670" mass="77450">MRRFLVVIIFCFSSFSYAQDLDLKANKKLMDLSNQKSSGWERLKFLDSLADEIRYNTPWNNDSIYRVTISYAQQLDSLDIAIKQATRFINYLNFGRNNLPEAKQVVNGIQSIITNKSNPELLDDFYYEAAEVYAESREFDEAIKLFDSSHYYAKQYNSPYVALSKYARGVAHVNNGKFGEASLDLQEAAALFQKNNDTVMWLNAKNSISILYSKNGFFEAAKKEREELAELAKTVKSYQSLPNIYFNMAVDDAKNNNQIERIKNLKRALKKSETSRYKDFFEIPYKATLVVALAENDSLKQATKLFNSIREDTTKLTPFNRPFFIDAQMRLAYAKKDYPTALQYGQKLYNMRLAEDQYEELQEAELFMSDVHNKLNNFELALKHYKNYTTIKDSIGSIQKTRILAYYQTLYETEKRDLIIENQESNIALLDAKNDVKNQWILFGSLGLIAFFGFVISIRSRKEYKKRQKLQEIFTQDIIKTQEQERTRLALELHDSVGQELMLLTRKLKTINNQTYNQLAQNTLTNLRGISQGLYPITLERFGFTTAIKNMVHDIDENTEEFFTLEIEDVNALISKDAALHVYRMLQEILNNTIKHAKAKAVHIKIYKKDNELIVSVKDNGQGFNYANALKTSKSLGMKSLVERSKIINATLQVQSNQNKGTQITIKLPV</sequence>
<comment type="caution">
    <text evidence="13">The sequence shown here is derived from an EMBL/GenBank/DDBJ whole genome shotgun (WGS) entry which is preliminary data.</text>
</comment>